<dbReference type="EMBL" id="BGOW01000005">
    <property type="protein sequence ID" value="GBL45104.1"/>
    <property type="molecule type" value="Genomic_DNA"/>
</dbReference>
<evidence type="ECO:0000313" key="2">
    <source>
        <dbReference type="Proteomes" id="UP000286806"/>
    </source>
</evidence>
<dbReference type="Proteomes" id="UP000286806">
    <property type="component" value="Unassembled WGS sequence"/>
</dbReference>
<sequence length="84" mass="9649">MRLIFCQIKATRIVKRVIYALQGEGMRGFAIESEGLSRPQRMMRRQATQLHMQLAGFDARHQRHCPESGWVCCKVWLAGKNSCA</sequence>
<name>A0A401JC12_9PROT</name>
<evidence type="ECO:0000313" key="1">
    <source>
        <dbReference type="EMBL" id="GBL45104.1"/>
    </source>
</evidence>
<dbReference type="RefSeq" id="WP_124703939.1">
    <property type="nucleotide sequence ID" value="NZ_BGOW01000005.1"/>
</dbReference>
<comment type="caution">
    <text evidence="1">The sequence shown here is derived from an EMBL/GenBank/DDBJ whole genome shotgun (WGS) entry which is preliminary data.</text>
</comment>
<reference evidence="1 2" key="1">
    <citation type="journal article" date="2019" name="Front. Microbiol.">
        <title>Genomes of Neutrophilic Sulfur-Oxidizing Chemolithoautotrophs Representing 9 Proteobacterial Species From 8 Genera.</title>
        <authorList>
            <person name="Watanabe T."/>
            <person name="Kojima H."/>
            <person name="Umezawa K."/>
            <person name="Hori C."/>
            <person name="Takasuka T.E."/>
            <person name="Kato Y."/>
            <person name="Fukui M."/>
        </authorList>
    </citation>
    <scope>NUCLEOTIDE SEQUENCE [LARGE SCALE GENOMIC DNA]</scope>
    <source>
        <strain evidence="1 2">TTN</strain>
    </source>
</reference>
<gene>
    <name evidence="1" type="ORF">SFMTTN_0908</name>
</gene>
<protein>
    <submittedName>
        <fullName evidence="1">Uncharacterized protein</fullName>
    </submittedName>
</protein>
<organism evidence="1 2">
    <name type="scientific">Sulfuriferula multivorans</name>
    <dbReference type="NCBI Taxonomy" id="1559896"/>
    <lineage>
        <taxon>Bacteria</taxon>
        <taxon>Pseudomonadati</taxon>
        <taxon>Pseudomonadota</taxon>
        <taxon>Betaproteobacteria</taxon>
        <taxon>Nitrosomonadales</taxon>
        <taxon>Sulfuricellaceae</taxon>
        <taxon>Sulfuriferula</taxon>
    </lineage>
</organism>
<dbReference type="AlphaFoldDB" id="A0A401JC12"/>
<keyword evidence="2" id="KW-1185">Reference proteome</keyword>
<proteinExistence type="predicted"/>
<accession>A0A401JC12</accession>